<proteinExistence type="inferred from homology"/>
<dbReference type="NCBIfam" id="TIGR00232">
    <property type="entry name" value="tktlase_bact"/>
    <property type="match status" value="1"/>
</dbReference>
<feature type="binding site" evidence="16">
    <location>
        <position position="96"/>
    </location>
    <ligand>
        <name>thiamine diphosphate</name>
        <dbReference type="ChEBI" id="CHEBI:58937"/>
    </ligand>
</feature>
<dbReference type="PROSITE" id="PS00802">
    <property type="entry name" value="TRANSKETOLASE_2"/>
    <property type="match status" value="1"/>
</dbReference>
<feature type="binding site" evidence="17">
    <location>
        <position position="213"/>
    </location>
    <ligand>
        <name>Mg(2+)</name>
        <dbReference type="ChEBI" id="CHEBI:18420"/>
    </ligand>
</feature>
<keyword evidence="9 19" id="KW-0106">Calcium</keyword>
<dbReference type="AlphaFoldDB" id="V4RBX9"/>
<gene>
    <name evidence="21" type="ORF">N177_2901</name>
</gene>
<dbReference type="InterPro" id="IPR005475">
    <property type="entry name" value="Transketolase-like_Pyr-bd"/>
</dbReference>
<feature type="binding site" evidence="15">
    <location>
        <position position="486"/>
    </location>
    <ligand>
        <name>substrate</name>
    </ligand>
</feature>
<dbReference type="InterPro" id="IPR009014">
    <property type="entry name" value="Transketo_C/PFOR_II"/>
</dbReference>
<dbReference type="InterPro" id="IPR029061">
    <property type="entry name" value="THDP-binding"/>
</dbReference>
<comment type="caution">
    <text evidence="21">The sequence shown here is derived from an EMBL/GenBank/DDBJ whole genome shotgun (WGS) entry which is preliminary data.</text>
</comment>
<dbReference type="Gene3D" id="3.40.50.920">
    <property type="match status" value="1"/>
</dbReference>
<reference evidence="21 22" key="1">
    <citation type="journal article" date="2014" name="Genome Announc.">
        <title>Draft Genome Sequence of Lutibaculum baratangense Strain AMV1T, Isolated from a Mud Volcano in Andamans, India.</title>
        <authorList>
            <person name="Singh A."/>
            <person name="Sreenivas A."/>
            <person name="Sathyanarayana Reddy G."/>
            <person name="Pinnaka A.K."/>
            <person name="Shivaji S."/>
        </authorList>
    </citation>
    <scope>NUCLEOTIDE SEQUENCE [LARGE SCALE GENOMIC DNA]</scope>
    <source>
        <strain evidence="21 22">AMV1</strain>
    </source>
</reference>
<evidence type="ECO:0000256" key="10">
    <source>
        <dbReference type="ARBA" id="ARBA00022842"/>
    </source>
</evidence>
<dbReference type="PANTHER" id="PTHR43522:SF2">
    <property type="entry name" value="TRANSKETOLASE 1-RELATED"/>
    <property type="match status" value="1"/>
</dbReference>
<accession>V4RBX9</accession>
<dbReference type="CDD" id="cd07033">
    <property type="entry name" value="TPP_PYR_DXS_TK_like"/>
    <property type="match status" value="1"/>
</dbReference>
<comment type="cofactor">
    <cofactor evidence="16">
        <name>thiamine diphosphate</name>
        <dbReference type="ChEBI" id="CHEBI:58937"/>
    </cofactor>
    <text evidence="16">Binds 1 thiamine pyrophosphate per subunit. During the reaction, the substrate forms a covalent intermediate with the cofactor.</text>
</comment>
<dbReference type="PANTHER" id="PTHR43522">
    <property type="entry name" value="TRANSKETOLASE"/>
    <property type="match status" value="1"/>
</dbReference>
<evidence type="ECO:0000256" key="3">
    <source>
        <dbReference type="ARBA" id="ARBA00001941"/>
    </source>
</evidence>
<evidence type="ECO:0000256" key="14">
    <source>
        <dbReference type="PIRSR" id="PIRSR605478-1"/>
    </source>
</evidence>
<dbReference type="Pfam" id="PF00456">
    <property type="entry name" value="Transketolase_N"/>
    <property type="match status" value="1"/>
</dbReference>
<feature type="site" description="Important for catalytic activity" evidence="18">
    <location>
        <position position="56"/>
    </location>
</feature>
<dbReference type="Pfam" id="PF02779">
    <property type="entry name" value="Transket_pyr"/>
    <property type="match status" value="1"/>
</dbReference>
<feature type="binding site" evidence="15">
    <location>
        <position position="498"/>
    </location>
    <ligand>
        <name>substrate</name>
    </ligand>
</feature>
<comment type="similarity">
    <text evidence="4 19">Belongs to the transketolase family.</text>
</comment>
<evidence type="ECO:0000313" key="21">
    <source>
        <dbReference type="EMBL" id="ESR23671.1"/>
    </source>
</evidence>
<evidence type="ECO:0000256" key="12">
    <source>
        <dbReference type="ARBA" id="ARBA00049473"/>
    </source>
</evidence>
<feature type="binding site" evidence="15">
    <location>
        <position position="287"/>
    </location>
    <ligand>
        <name>substrate</name>
    </ligand>
</feature>
<comment type="cofactor">
    <cofactor evidence="2">
        <name>Mn(2+)</name>
        <dbReference type="ChEBI" id="CHEBI:29035"/>
    </cofactor>
</comment>
<comment type="function">
    <text evidence="19">Catalyzes the transfer of a two-carbon ketol group from a ketose donor to an aldose acceptor, via a covalent intermediate with the cofactor thiamine pyrophosphate.</text>
</comment>
<evidence type="ECO:0000256" key="16">
    <source>
        <dbReference type="PIRSR" id="PIRSR605478-3"/>
    </source>
</evidence>
<comment type="cofactor">
    <cofactor evidence="1">
        <name>Ca(2+)</name>
        <dbReference type="ChEBI" id="CHEBI:29108"/>
    </cofactor>
</comment>
<comment type="subunit">
    <text evidence="5 19">Homodimer.</text>
</comment>
<dbReference type="PROSITE" id="PS00801">
    <property type="entry name" value="TRANSKETOLASE_1"/>
    <property type="match status" value="1"/>
</dbReference>
<dbReference type="FunFam" id="3.40.50.970:FF:000004">
    <property type="entry name" value="Transketolase"/>
    <property type="match status" value="1"/>
</dbReference>
<dbReference type="GO" id="GO:0046872">
    <property type="term" value="F:metal ion binding"/>
    <property type="evidence" value="ECO:0007669"/>
    <property type="project" value="UniProtKB-KW"/>
</dbReference>
<feature type="binding site" evidence="15">
    <location>
        <position position="56"/>
    </location>
    <ligand>
        <name>substrate</name>
    </ligand>
</feature>
<feature type="binding site" evidence="15">
    <location>
        <position position="494"/>
    </location>
    <ligand>
        <name>substrate</name>
    </ligand>
</feature>
<dbReference type="GO" id="GO:0006098">
    <property type="term" value="P:pentose-phosphate shunt"/>
    <property type="evidence" value="ECO:0007669"/>
    <property type="project" value="TreeGrafter"/>
</dbReference>
<keyword evidence="10 17" id="KW-0460">Magnesium</keyword>
<name>V4RBX9_9HYPH</name>
<evidence type="ECO:0000256" key="1">
    <source>
        <dbReference type="ARBA" id="ARBA00001913"/>
    </source>
</evidence>
<sequence>MGLGRRRGLDGHVSRRGRAKLFKAMTSTIERVDHTSMANAIRALAMDAVEAAGSGHPGMPMGAADMATVLFTKVMKFDPKEPHWPDRDRFVLSAGHGSMLLYALLHLLGYEGMPIEEIRNFRQWGSKTPGHPEVNHTPGVETTTGPLGQGLATAVGMAMAERSLNATFGDDIVDHHTYVIASDGDLMEGISHEAISLAGHLKLNRLIVLFDDNEISIDGPISLSESGDQIARFEAAGWDTVRVDGHDPDAILDALEAAKRSDRPSLIACRTIIGYGAPKKQGTSGAHGAALGAEEIAATREALGWPHEPFEIPTDIRDAWRIAGLRSGQARRAWEKNLAELDREARAEFERRIRGDVTVALAPAIAEHKRLLAETKPKVATRKASQDVLEAINPVLPETIGGSADLTGSNNTKTKGLEVYDAGNYGGRFVHYGIREHGMAAAMNGMALHGGVIPYSGTFLVFSDYCRPAIRLSAIMARRVIYVLTHDSIGLGEDGPTHQPVEHLAALRAMPNLQVFRPADATETAECWQLALETKDRPSAIALTRQNLRTLRTTYEEQNLCARGAYEIAPAAGDARVTIFASGSEVEIGVDAANELQKRGIATRVVSVPSFELFFAQSKEYQRSLTEGCEVRVGIEAAVEMGWRRLIGEDGIFIGMTDFGQSAPYQTLYEKFGITAQAVVEAVEARLSEKRSEEE</sequence>
<dbReference type="SMART" id="SM00861">
    <property type="entry name" value="Transket_pyr"/>
    <property type="match status" value="1"/>
</dbReference>
<dbReference type="InterPro" id="IPR020826">
    <property type="entry name" value="Transketolase_BS"/>
</dbReference>
<comment type="cofactor">
    <cofactor evidence="17">
        <name>Mg(2+)</name>
        <dbReference type="ChEBI" id="CHEBI:18420"/>
    </cofactor>
    <text evidence="17">Binds 1 Mg(2+) ion per subunit. Can also utilize other divalent metal cations, such as Ca(2+), Mn(2+) and Co(2+).</text>
</comment>
<dbReference type="EMBL" id="AWXZ01000038">
    <property type="protein sequence ID" value="ESR23671.1"/>
    <property type="molecule type" value="Genomic_DNA"/>
</dbReference>
<organism evidence="21 22">
    <name type="scientific">Lutibaculum baratangense AMV1</name>
    <dbReference type="NCBI Taxonomy" id="631454"/>
    <lineage>
        <taxon>Bacteria</taxon>
        <taxon>Pseudomonadati</taxon>
        <taxon>Pseudomonadota</taxon>
        <taxon>Alphaproteobacteria</taxon>
        <taxon>Hyphomicrobiales</taxon>
        <taxon>Tepidamorphaceae</taxon>
        <taxon>Lutibaculum</taxon>
    </lineage>
</organism>
<evidence type="ECO:0000256" key="9">
    <source>
        <dbReference type="ARBA" id="ARBA00022837"/>
    </source>
</evidence>
<feature type="binding site" evidence="16">
    <location>
        <position position="213"/>
    </location>
    <ligand>
        <name>thiamine diphosphate</name>
        <dbReference type="ChEBI" id="CHEBI:58937"/>
    </ligand>
</feature>
<comment type="catalytic activity">
    <reaction evidence="12 19">
        <text>D-sedoheptulose 7-phosphate + D-glyceraldehyde 3-phosphate = aldehydo-D-ribose 5-phosphate + D-xylulose 5-phosphate</text>
        <dbReference type="Rhea" id="RHEA:10508"/>
        <dbReference type="ChEBI" id="CHEBI:57483"/>
        <dbReference type="ChEBI" id="CHEBI:57737"/>
        <dbReference type="ChEBI" id="CHEBI:58273"/>
        <dbReference type="ChEBI" id="CHEBI:59776"/>
        <dbReference type="EC" id="2.2.1.1"/>
    </reaction>
</comment>
<feature type="domain" description="Transketolase-like pyrimidine-binding" evidence="20">
    <location>
        <begin position="379"/>
        <end position="550"/>
    </location>
</feature>
<keyword evidence="8 17" id="KW-0479">Metal-binding</keyword>
<keyword evidence="11 16" id="KW-0786">Thiamine pyrophosphate</keyword>
<feature type="binding site" evidence="16">
    <location>
        <begin position="145"/>
        <end position="147"/>
    </location>
    <ligand>
        <name>thiamine diphosphate</name>
        <dbReference type="ChEBI" id="CHEBI:58937"/>
    </ligand>
</feature>
<feature type="binding site" evidence="15">
    <location>
        <position position="545"/>
    </location>
    <ligand>
        <name>substrate</name>
    </ligand>
</feature>
<dbReference type="eggNOG" id="COG0021">
    <property type="taxonomic scope" value="Bacteria"/>
</dbReference>
<evidence type="ECO:0000256" key="5">
    <source>
        <dbReference type="ARBA" id="ARBA00011738"/>
    </source>
</evidence>
<evidence type="ECO:0000256" key="15">
    <source>
        <dbReference type="PIRSR" id="PIRSR605478-2"/>
    </source>
</evidence>
<evidence type="ECO:0000256" key="8">
    <source>
        <dbReference type="ARBA" id="ARBA00022723"/>
    </source>
</evidence>
<feature type="binding site" evidence="15">
    <location>
        <position position="382"/>
    </location>
    <ligand>
        <name>substrate</name>
    </ligand>
</feature>
<dbReference type="SUPFAM" id="SSF52518">
    <property type="entry name" value="Thiamin diphosphate-binding fold (THDP-binding)"/>
    <property type="match status" value="2"/>
</dbReference>
<evidence type="ECO:0000256" key="17">
    <source>
        <dbReference type="PIRSR" id="PIRSR605478-4"/>
    </source>
</evidence>
<evidence type="ECO:0000256" key="2">
    <source>
        <dbReference type="ARBA" id="ARBA00001936"/>
    </source>
</evidence>
<dbReference type="GO" id="GO:0005829">
    <property type="term" value="C:cytosol"/>
    <property type="evidence" value="ECO:0007669"/>
    <property type="project" value="TreeGrafter"/>
</dbReference>
<dbReference type="GO" id="GO:0004802">
    <property type="term" value="F:transketolase activity"/>
    <property type="evidence" value="ECO:0007669"/>
    <property type="project" value="UniProtKB-UniRule"/>
</dbReference>
<comment type="cofactor">
    <cofactor evidence="3">
        <name>Co(2+)</name>
        <dbReference type="ChEBI" id="CHEBI:48828"/>
    </cofactor>
</comment>
<evidence type="ECO:0000256" key="19">
    <source>
        <dbReference type="RuleBase" id="RU004996"/>
    </source>
</evidence>
<dbReference type="Pfam" id="PF22613">
    <property type="entry name" value="Transketolase_C_1"/>
    <property type="match status" value="1"/>
</dbReference>
<evidence type="ECO:0000256" key="6">
    <source>
        <dbReference type="ARBA" id="ARBA00013152"/>
    </source>
</evidence>
<feature type="binding site" evidence="16">
    <location>
        <position position="287"/>
    </location>
    <ligand>
        <name>thiamine diphosphate</name>
        <dbReference type="ChEBI" id="CHEBI:58937"/>
    </ligand>
</feature>
<dbReference type="InterPro" id="IPR049557">
    <property type="entry name" value="Transketolase_CS"/>
</dbReference>
<feature type="binding site" evidence="16">
    <location>
        <position position="462"/>
    </location>
    <ligand>
        <name>thiamine diphosphate</name>
        <dbReference type="ChEBI" id="CHEBI:58937"/>
    </ligand>
</feature>
<dbReference type="FunFam" id="3.40.50.970:FF:000045">
    <property type="entry name" value="Transketolase"/>
    <property type="match status" value="1"/>
</dbReference>
<keyword evidence="22" id="KW-1185">Reference proteome</keyword>
<dbReference type="CDD" id="cd02012">
    <property type="entry name" value="TPP_TK"/>
    <property type="match status" value="1"/>
</dbReference>
<keyword evidence="7 19" id="KW-0808">Transferase</keyword>
<dbReference type="Proteomes" id="UP000017819">
    <property type="component" value="Unassembled WGS sequence"/>
</dbReference>
<feature type="binding site" evidence="15">
    <location>
        <position position="409"/>
    </location>
    <ligand>
        <name>substrate</name>
    </ligand>
</feature>
<dbReference type="PATRIC" id="fig|631454.5.peg.2864"/>
<evidence type="ECO:0000256" key="11">
    <source>
        <dbReference type="ARBA" id="ARBA00023052"/>
    </source>
</evidence>
<dbReference type="InterPro" id="IPR033247">
    <property type="entry name" value="Transketolase_fam"/>
</dbReference>
<evidence type="ECO:0000259" key="20">
    <source>
        <dbReference type="SMART" id="SM00861"/>
    </source>
</evidence>
<feature type="site" description="Important for catalytic activity" evidence="18">
    <location>
        <position position="287"/>
    </location>
</feature>
<dbReference type="InterPro" id="IPR055152">
    <property type="entry name" value="Transketolase-like_C_2"/>
</dbReference>
<feature type="binding site" evidence="17">
    <location>
        <position position="215"/>
    </location>
    <ligand>
        <name>Mg(2+)</name>
        <dbReference type="ChEBI" id="CHEBI:18420"/>
    </ligand>
</feature>
<feature type="binding site" evidence="17">
    <location>
        <position position="183"/>
    </location>
    <ligand>
        <name>Mg(2+)</name>
        <dbReference type="ChEBI" id="CHEBI:18420"/>
    </ligand>
</feature>
<evidence type="ECO:0000256" key="18">
    <source>
        <dbReference type="PIRSR" id="PIRSR605478-5"/>
    </source>
</evidence>
<comment type="cofactor">
    <cofactor evidence="19">
        <name>Mg(2+)</name>
        <dbReference type="ChEBI" id="CHEBI:18420"/>
    </cofactor>
    <cofactor evidence="19">
        <name>Ca(2+)</name>
        <dbReference type="ChEBI" id="CHEBI:29108"/>
    </cofactor>
    <cofactor evidence="19">
        <name>Mn(2+)</name>
        <dbReference type="ChEBI" id="CHEBI:29035"/>
    </cofactor>
    <cofactor evidence="19">
        <name>Co(2+)</name>
        <dbReference type="ChEBI" id="CHEBI:48828"/>
    </cofactor>
    <text evidence="19">Binds 1 Mg(2+) ion per subunit. Can also utilize other divalent metal cations, such as Ca(2+), Mn(2+) and Co(2+).</text>
</comment>
<dbReference type="EC" id="2.2.1.1" evidence="6 13"/>
<dbReference type="InterPro" id="IPR005478">
    <property type="entry name" value="Transketolase_bac-like"/>
</dbReference>
<evidence type="ECO:0000256" key="13">
    <source>
        <dbReference type="NCBIfam" id="TIGR00232"/>
    </source>
</evidence>
<dbReference type="InterPro" id="IPR005474">
    <property type="entry name" value="Transketolase_N"/>
</dbReference>
<evidence type="ECO:0000256" key="4">
    <source>
        <dbReference type="ARBA" id="ARBA00007131"/>
    </source>
</evidence>
<dbReference type="Gene3D" id="3.40.50.970">
    <property type="match status" value="2"/>
</dbReference>
<dbReference type="SUPFAM" id="SSF52922">
    <property type="entry name" value="TK C-terminal domain-like"/>
    <property type="match status" value="1"/>
</dbReference>
<feature type="active site" description="Proton donor" evidence="14">
    <location>
        <position position="436"/>
    </location>
</feature>
<evidence type="ECO:0000313" key="22">
    <source>
        <dbReference type="Proteomes" id="UP000017819"/>
    </source>
</evidence>
<evidence type="ECO:0000256" key="7">
    <source>
        <dbReference type="ARBA" id="ARBA00022679"/>
    </source>
</evidence>
<protein>
    <recommendedName>
        <fullName evidence="6 13">Transketolase</fullName>
        <ecNumber evidence="6 13">2.2.1.1</ecNumber>
    </recommendedName>
</protein>
<feature type="binding site" evidence="16">
    <location>
        <position position="184"/>
    </location>
    <ligand>
        <name>thiamine diphosphate</name>
        <dbReference type="ChEBI" id="CHEBI:58937"/>
    </ligand>
</feature>
<dbReference type="STRING" id="631454.N177_2901"/>